<name>A0A383D0U5_9ZZZZ</name>
<evidence type="ECO:0000313" key="3">
    <source>
        <dbReference type="EMBL" id="SVE38041.1"/>
    </source>
</evidence>
<feature type="transmembrane region" description="Helical" evidence="1">
    <location>
        <begin position="6"/>
        <end position="25"/>
    </location>
</feature>
<gene>
    <name evidence="3" type="ORF">METZ01_LOCUS490895</name>
</gene>
<dbReference type="EMBL" id="UINC01213324">
    <property type="protein sequence ID" value="SVE38041.1"/>
    <property type="molecule type" value="Genomic_DNA"/>
</dbReference>
<reference evidence="3" key="1">
    <citation type="submission" date="2018-05" db="EMBL/GenBank/DDBJ databases">
        <authorList>
            <person name="Lanie J.A."/>
            <person name="Ng W.-L."/>
            <person name="Kazmierczak K.M."/>
            <person name="Andrzejewski T.M."/>
            <person name="Davidsen T.M."/>
            <person name="Wayne K.J."/>
            <person name="Tettelin H."/>
            <person name="Glass J.I."/>
            <person name="Rusch D."/>
            <person name="Podicherti R."/>
            <person name="Tsui H.-C.T."/>
            <person name="Winkler M.E."/>
        </authorList>
    </citation>
    <scope>NUCLEOTIDE SEQUENCE</scope>
</reference>
<dbReference type="InterPro" id="IPR037185">
    <property type="entry name" value="EmrE-like"/>
</dbReference>
<feature type="transmembrane region" description="Helical" evidence="1">
    <location>
        <begin position="32"/>
        <end position="51"/>
    </location>
</feature>
<dbReference type="InterPro" id="IPR000620">
    <property type="entry name" value="EamA_dom"/>
</dbReference>
<feature type="domain" description="EamA" evidence="2">
    <location>
        <begin position="2"/>
        <end position="74"/>
    </location>
</feature>
<sequence>FWLNLILLAVVAMSFGTSIYFQASVKLGPKRASAYIFMVPLTAMGFAMYFLNEPLQLSTLLGGTLGISAVYMINK</sequence>
<feature type="transmembrane region" description="Helical" evidence="1">
    <location>
        <begin position="57"/>
        <end position="74"/>
    </location>
</feature>
<proteinExistence type="predicted"/>
<dbReference type="GO" id="GO:0016020">
    <property type="term" value="C:membrane"/>
    <property type="evidence" value="ECO:0007669"/>
    <property type="project" value="InterPro"/>
</dbReference>
<feature type="non-terminal residue" evidence="3">
    <location>
        <position position="1"/>
    </location>
</feature>
<dbReference type="SUPFAM" id="SSF103481">
    <property type="entry name" value="Multidrug resistance efflux transporter EmrE"/>
    <property type="match status" value="1"/>
</dbReference>
<keyword evidence="1" id="KW-0812">Transmembrane</keyword>
<keyword evidence="1" id="KW-0472">Membrane</keyword>
<keyword evidence="1" id="KW-1133">Transmembrane helix</keyword>
<accession>A0A383D0U5</accession>
<protein>
    <recommendedName>
        <fullName evidence="2">EamA domain-containing protein</fullName>
    </recommendedName>
</protein>
<evidence type="ECO:0000259" key="2">
    <source>
        <dbReference type="Pfam" id="PF00892"/>
    </source>
</evidence>
<dbReference type="AlphaFoldDB" id="A0A383D0U5"/>
<organism evidence="3">
    <name type="scientific">marine metagenome</name>
    <dbReference type="NCBI Taxonomy" id="408172"/>
    <lineage>
        <taxon>unclassified sequences</taxon>
        <taxon>metagenomes</taxon>
        <taxon>ecological metagenomes</taxon>
    </lineage>
</organism>
<dbReference type="Pfam" id="PF00892">
    <property type="entry name" value="EamA"/>
    <property type="match status" value="1"/>
</dbReference>
<evidence type="ECO:0000256" key="1">
    <source>
        <dbReference type="SAM" id="Phobius"/>
    </source>
</evidence>